<name>A0A2M6YRW1_9BACT</name>
<dbReference type="InterPro" id="IPR003675">
    <property type="entry name" value="Rce1/LyrA-like_dom"/>
</dbReference>
<dbReference type="EMBL" id="PEWZ01000042">
    <property type="protein sequence ID" value="PIU36003.1"/>
    <property type="molecule type" value="Genomic_DNA"/>
</dbReference>
<comment type="caution">
    <text evidence="3">The sequence shown here is derived from an EMBL/GenBank/DDBJ whole genome shotgun (WGS) entry which is preliminary data.</text>
</comment>
<dbReference type="GO" id="GO:0080120">
    <property type="term" value="P:CAAX-box protein maturation"/>
    <property type="evidence" value="ECO:0007669"/>
    <property type="project" value="UniProtKB-ARBA"/>
</dbReference>
<proteinExistence type="predicted"/>
<dbReference type="PANTHER" id="PTHR36435">
    <property type="entry name" value="SLR1288 PROTEIN"/>
    <property type="match status" value="1"/>
</dbReference>
<feature type="transmembrane region" description="Helical" evidence="1">
    <location>
        <begin position="7"/>
        <end position="26"/>
    </location>
</feature>
<feature type="transmembrane region" description="Helical" evidence="1">
    <location>
        <begin position="142"/>
        <end position="164"/>
    </location>
</feature>
<feature type="domain" description="CAAX prenyl protease 2/Lysostaphin resistance protein A-like" evidence="2">
    <location>
        <begin position="107"/>
        <end position="206"/>
    </location>
</feature>
<organism evidence="3 4">
    <name type="scientific">Candidatus Shapirobacteria bacterium CG07_land_8_20_14_0_80_39_18</name>
    <dbReference type="NCBI Taxonomy" id="1974882"/>
    <lineage>
        <taxon>Bacteria</taxon>
        <taxon>Candidatus Shapironibacteriota</taxon>
    </lineage>
</organism>
<feature type="transmembrane region" description="Helical" evidence="1">
    <location>
        <begin position="195"/>
        <end position="212"/>
    </location>
</feature>
<evidence type="ECO:0000256" key="1">
    <source>
        <dbReference type="SAM" id="Phobius"/>
    </source>
</evidence>
<evidence type="ECO:0000313" key="4">
    <source>
        <dbReference type="Proteomes" id="UP000229502"/>
    </source>
</evidence>
<dbReference type="GO" id="GO:0004175">
    <property type="term" value="F:endopeptidase activity"/>
    <property type="evidence" value="ECO:0007669"/>
    <property type="project" value="UniProtKB-ARBA"/>
</dbReference>
<sequence>MKGKLRLIGRLYLVIFVFWGLYRLIFRLPDNIEEIILKPLIWLGPTFYIVFKIEKKGLSSLGYSTKNFSASLVKGLAFGILFLVVGLSLNYLKNGRFLIQSLAAKEFFLPSLLLSFITAISEETVFRGYIMNRLSKILKNDIAANIVSSLGFCLVHLPITIFVYHYVFPQIFIFLTLVFLSSLGSGVIFSWTKTIWASILVHVFWAWPVALLM</sequence>
<feature type="transmembrane region" description="Helical" evidence="1">
    <location>
        <begin position="170"/>
        <end position="188"/>
    </location>
</feature>
<reference evidence="4" key="1">
    <citation type="submission" date="2017-09" db="EMBL/GenBank/DDBJ databases">
        <title>Depth-based differentiation of microbial function through sediment-hosted aquifers and enrichment of novel symbionts in the deep terrestrial subsurface.</title>
        <authorList>
            <person name="Probst A.J."/>
            <person name="Ladd B."/>
            <person name="Jarett J.K."/>
            <person name="Geller-Mcgrath D.E."/>
            <person name="Sieber C.M.K."/>
            <person name="Emerson J.B."/>
            <person name="Anantharaman K."/>
            <person name="Thomas B.C."/>
            <person name="Malmstrom R."/>
            <person name="Stieglmeier M."/>
            <person name="Klingl A."/>
            <person name="Woyke T."/>
            <person name="Ryan C.M."/>
            <person name="Banfield J.F."/>
        </authorList>
    </citation>
    <scope>NUCLEOTIDE SEQUENCE [LARGE SCALE GENOMIC DNA]</scope>
</reference>
<feature type="transmembrane region" description="Helical" evidence="1">
    <location>
        <begin position="72"/>
        <end position="92"/>
    </location>
</feature>
<dbReference type="Proteomes" id="UP000229502">
    <property type="component" value="Unassembled WGS sequence"/>
</dbReference>
<evidence type="ECO:0000259" key="2">
    <source>
        <dbReference type="Pfam" id="PF02517"/>
    </source>
</evidence>
<keyword evidence="1" id="KW-0472">Membrane</keyword>
<dbReference type="PANTHER" id="PTHR36435:SF1">
    <property type="entry name" value="CAAX AMINO TERMINAL PROTEASE FAMILY PROTEIN"/>
    <property type="match status" value="1"/>
</dbReference>
<keyword evidence="1" id="KW-1133">Transmembrane helix</keyword>
<protein>
    <recommendedName>
        <fullName evidence="2">CAAX prenyl protease 2/Lysostaphin resistance protein A-like domain-containing protein</fullName>
    </recommendedName>
</protein>
<gene>
    <name evidence="3" type="ORF">COT03_00745</name>
</gene>
<dbReference type="InterPro" id="IPR052710">
    <property type="entry name" value="CAAX_protease"/>
</dbReference>
<dbReference type="AlphaFoldDB" id="A0A2M6YRW1"/>
<feature type="transmembrane region" description="Helical" evidence="1">
    <location>
        <begin position="112"/>
        <end position="130"/>
    </location>
</feature>
<keyword evidence="1" id="KW-0812">Transmembrane</keyword>
<evidence type="ECO:0000313" key="3">
    <source>
        <dbReference type="EMBL" id="PIU36003.1"/>
    </source>
</evidence>
<dbReference type="Pfam" id="PF02517">
    <property type="entry name" value="Rce1-like"/>
    <property type="match status" value="1"/>
</dbReference>
<accession>A0A2M6YRW1</accession>